<evidence type="ECO:0008006" key="5">
    <source>
        <dbReference type="Google" id="ProtNLM"/>
    </source>
</evidence>
<comment type="caution">
    <text evidence="3">The sequence shown here is derived from an EMBL/GenBank/DDBJ whole genome shotgun (WGS) entry which is preliminary data.</text>
</comment>
<dbReference type="InterPro" id="IPR002126">
    <property type="entry name" value="Cadherin-like_dom"/>
</dbReference>
<dbReference type="InterPro" id="IPR013783">
    <property type="entry name" value="Ig-like_fold"/>
</dbReference>
<name>A0A918J6G5_9FLAO</name>
<evidence type="ECO:0000259" key="1">
    <source>
        <dbReference type="PROSITE" id="PS50093"/>
    </source>
</evidence>
<dbReference type="PROSITE" id="PS50268">
    <property type="entry name" value="CADHERIN_2"/>
    <property type="match status" value="1"/>
</dbReference>
<feature type="domain" description="Cadherin" evidence="2">
    <location>
        <begin position="15"/>
        <end position="106"/>
    </location>
</feature>
<dbReference type="SMART" id="SM00089">
    <property type="entry name" value="PKD"/>
    <property type="match status" value="1"/>
</dbReference>
<accession>A0A918J6G5</accession>
<dbReference type="InterPro" id="IPR000601">
    <property type="entry name" value="PKD_dom"/>
</dbReference>
<proteinExistence type="predicted"/>
<evidence type="ECO:0000313" key="3">
    <source>
        <dbReference type="EMBL" id="GGW51463.1"/>
    </source>
</evidence>
<keyword evidence="4" id="KW-1185">Reference proteome</keyword>
<dbReference type="CDD" id="cd00146">
    <property type="entry name" value="PKD"/>
    <property type="match status" value="1"/>
</dbReference>
<dbReference type="GO" id="GO:0007156">
    <property type="term" value="P:homophilic cell adhesion via plasma membrane adhesion molecules"/>
    <property type="evidence" value="ECO:0007669"/>
    <property type="project" value="InterPro"/>
</dbReference>
<dbReference type="Pfam" id="PF05345">
    <property type="entry name" value="He_PIG"/>
    <property type="match status" value="1"/>
</dbReference>
<dbReference type="Gene3D" id="2.60.40.10">
    <property type="entry name" value="Immunoglobulins"/>
    <property type="match status" value="2"/>
</dbReference>
<dbReference type="CDD" id="cd11304">
    <property type="entry name" value="Cadherin_repeat"/>
    <property type="match status" value="1"/>
</dbReference>
<dbReference type="AlphaFoldDB" id="A0A918J6G5"/>
<dbReference type="SUPFAM" id="SSF49313">
    <property type="entry name" value="Cadherin-like"/>
    <property type="match status" value="1"/>
</dbReference>
<dbReference type="Proteomes" id="UP000634668">
    <property type="component" value="Unassembled WGS sequence"/>
</dbReference>
<dbReference type="EMBL" id="BMWP01000053">
    <property type="protein sequence ID" value="GGW51463.1"/>
    <property type="molecule type" value="Genomic_DNA"/>
</dbReference>
<dbReference type="GO" id="GO:0016020">
    <property type="term" value="C:membrane"/>
    <property type="evidence" value="ECO:0007669"/>
    <property type="project" value="InterPro"/>
</dbReference>
<dbReference type="GO" id="GO:0005509">
    <property type="term" value="F:calcium ion binding"/>
    <property type="evidence" value="ECO:0007669"/>
    <property type="project" value="InterPro"/>
</dbReference>
<sequence length="275" mass="29674">MSVNQAPVVTNPGVQNNVEGAVVSLQVTATDPDGDALTYSAVGLPSGLSINANTGLISGTIANGASTNSLYAVAVTVTDNGTPVESTMVSYTWNIMEFIENQAPVAVISVNETSGIAPLTVSFDGSNSFDDIEIVGYLWDFKDGNTSEEINPVHIFEKPGTYRVELTVSDGFLKDTEVITITVKDKKEEEKMKVIIAPNPARELARVYLLNAPTEVVKFIYIHDSTGRYINTIVAPQLVNDHYAVPIAMLHDGVYYITMVMESGKSLPVRLLVKN</sequence>
<dbReference type="SUPFAM" id="SSF49299">
    <property type="entry name" value="PKD domain"/>
    <property type="match status" value="1"/>
</dbReference>
<feature type="domain" description="PKD" evidence="1">
    <location>
        <begin position="104"/>
        <end position="170"/>
    </location>
</feature>
<evidence type="ECO:0000313" key="4">
    <source>
        <dbReference type="Proteomes" id="UP000634668"/>
    </source>
</evidence>
<protein>
    <recommendedName>
        <fullName evidence="5">PKD domain-containing protein</fullName>
    </recommendedName>
</protein>
<dbReference type="PROSITE" id="PS50093">
    <property type="entry name" value="PKD"/>
    <property type="match status" value="1"/>
</dbReference>
<dbReference type="Pfam" id="PF18911">
    <property type="entry name" value="PKD_4"/>
    <property type="match status" value="1"/>
</dbReference>
<reference evidence="3" key="2">
    <citation type="submission" date="2020-09" db="EMBL/GenBank/DDBJ databases">
        <authorList>
            <person name="Sun Q."/>
            <person name="Kim S."/>
        </authorList>
    </citation>
    <scope>NUCLEOTIDE SEQUENCE</scope>
    <source>
        <strain evidence="3">KCTC 12113</strain>
    </source>
</reference>
<dbReference type="InterPro" id="IPR015919">
    <property type="entry name" value="Cadherin-like_sf"/>
</dbReference>
<gene>
    <name evidence="3" type="ORF">GCM10007383_38640</name>
</gene>
<dbReference type="InterPro" id="IPR022409">
    <property type="entry name" value="PKD/Chitinase_dom"/>
</dbReference>
<reference evidence="3" key="1">
    <citation type="journal article" date="2014" name="Int. J. Syst. Evol. Microbiol.">
        <title>Complete genome sequence of Corynebacterium casei LMG S-19264T (=DSM 44701T), isolated from a smear-ripened cheese.</title>
        <authorList>
            <consortium name="US DOE Joint Genome Institute (JGI-PGF)"/>
            <person name="Walter F."/>
            <person name="Albersmeier A."/>
            <person name="Kalinowski J."/>
            <person name="Ruckert C."/>
        </authorList>
    </citation>
    <scope>NUCLEOTIDE SEQUENCE</scope>
    <source>
        <strain evidence="3">KCTC 12113</strain>
    </source>
</reference>
<evidence type="ECO:0000259" key="2">
    <source>
        <dbReference type="PROSITE" id="PS50268"/>
    </source>
</evidence>
<dbReference type="InterPro" id="IPR035986">
    <property type="entry name" value="PKD_dom_sf"/>
</dbReference>
<organism evidence="3 4">
    <name type="scientific">Arenibacter certesii</name>
    <dbReference type="NCBI Taxonomy" id="228955"/>
    <lineage>
        <taxon>Bacteria</taxon>
        <taxon>Pseudomonadati</taxon>
        <taxon>Bacteroidota</taxon>
        <taxon>Flavobacteriia</taxon>
        <taxon>Flavobacteriales</taxon>
        <taxon>Flavobacteriaceae</taxon>
        <taxon>Arenibacter</taxon>
    </lineage>
</organism>